<feature type="compositionally biased region" description="Basic and acidic residues" evidence="1">
    <location>
        <begin position="53"/>
        <end position="63"/>
    </location>
</feature>
<protein>
    <submittedName>
        <fullName evidence="3">Uncharacterized protein</fullName>
    </submittedName>
</protein>
<dbReference type="EMBL" id="JACLAN010000004">
    <property type="protein sequence ID" value="MBC8674007.1"/>
    <property type="molecule type" value="Genomic_DNA"/>
</dbReference>
<dbReference type="AlphaFoldDB" id="A0A926FNT2"/>
<keyword evidence="2" id="KW-0812">Transmembrane</keyword>
<keyword evidence="2" id="KW-1133">Transmembrane helix</keyword>
<keyword evidence="2" id="KW-0472">Membrane</keyword>
<name>A0A926FNT2_AERHY</name>
<comment type="caution">
    <text evidence="3">The sequence shown here is derived from an EMBL/GenBank/DDBJ whole genome shotgun (WGS) entry which is preliminary data.</text>
</comment>
<evidence type="ECO:0000256" key="1">
    <source>
        <dbReference type="SAM" id="MobiDB-lite"/>
    </source>
</evidence>
<sequence length="143" mass="14612">MRLGLGLMVVAAVLLALLDRALGPLGYLLPILLLTAGYALFQTANNSAVVGRQRGEPGRRGRAADPVAQPGPADGGGGAGGLFAALAGRPDLALATADELAFATRVTFALTALLLMSALWLAGREERAAQDDATRDGCESGER</sequence>
<proteinExistence type="predicted"/>
<evidence type="ECO:0000256" key="2">
    <source>
        <dbReference type="SAM" id="Phobius"/>
    </source>
</evidence>
<feature type="transmembrane region" description="Helical" evidence="2">
    <location>
        <begin position="100"/>
        <end position="122"/>
    </location>
</feature>
<reference evidence="3" key="1">
    <citation type="submission" date="2020-07" db="EMBL/GenBank/DDBJ databases">
        <title>Carbapenem Resistant Aeromonas hydrophila Carrying blacphA7 Isolated from Two Solid Organ Transplant Patients.</title>
        <authorList>
            <person name="Hilt E."/>
            <person name="Fitzwater S.P."/>
            <person name="Ward K."/>
            <person name="De St Maurice A."/>
            <person name="Chandrasekaran S."/>
            <person name="Garner O.B."/>
            <person name="Yang S."/>
        </authorList>
    </citation>
    <scope>NUCLEOTIDE SEQUENCE</scope>
    <source>
        <strain evidence="3">B-1</strain>
    </source>
</reference>
<evidence type="ECO:0000313" key="3">
    <source>
        <dbReference type="EMBL" id="MBC8674007.1"/>
    </source>
</evidence>
<feature type="region of interest" description="Disordered" evidence="1">
    <location>
        <begin position="51"/>
        <end position="76"/>
    </location>
</feature>
<gene>
    <name evidence="3" type="ORF">H2136_10405</name>
</gene>
<accession>A0A926FNT2</accession>
<organism evidence="3">
    <name type="scientific">Aeromonas hydrophila</name>
    <dbReference type="NCBI Taxonomy" id="644"/>
    <lineage>
        <taxon>Bacteria</taxon>
        <taxon>Pseudomonadati</taxon>
        <taxon>Pseudomonadota</taxon>
        <taxon>Gammaproteobacteria</taxon>
        <taxon>Aeromonadales</taxon>
        <taxon>Aeromonadaceae</taxon>
        <taxon>Aeromonas</taxon>
    </lineage>
</organism>